<dbReference type="PANTHER" id="PTHR11412">
    <property type="entry name" value="MACROGLOBULIN / COMPLEMENT"/>
    <property type="match status" value="1"/>
</dbReference>
<comment type="caution">
    <text evidence="15">The sequence shown here is derived from an EMBL/GenBank/DDBJ whole genome shotgun (WGS) entry which is preliminary data.</text>
</comment>
<feature type="chain" id="PRO_5043696662" description="Alpha-2-macroglobulin" evidence="11">
    <location>
        <begin position="21"/>
        <end position="1470"/>
    </location>
</feature>
<dbReference type="SMART" id="SM01419">
    <property type="entry name" value="Thiol-ester_cl"/>
    <property type="match status" value="1"/>
</dbReference>
<proteinExistence type="inferred from homology"/>
<keyword evidence="6" id="KW-0722">Serine protease inhibitor</keyword>
<keyword evidence="16" id="KW-1185">Reference proteome</keyword>
<evidence type="ECO:0000256" key="11">
    <source>
        <dbReference type="SAM" id="SignalP"/>
    </source>
</evidence>
<dbReference type="InterPro" id="IPR019742">
    <property type="entry name" value="MacrogloblnA2_CS"/>
</dbReference>
<evidence type="ECO:0000256" key="9">
    <source>
        <dbReference type="ARBA" id="ARBA00023180"/>
    </source>
</evidence>
<keyword evidence="3" id="KW-0964">Secreted</keyword>
<dbReference type="Gene3D" id="2.20.130.20">
    <property type="match status" value="2"/>
</dbReference>
<dbReference type="InterPro" id="IPR013783">
    <property type="entry name" value="Ig-like_fold"/>
</dbReference>
<dbReference type="PANTHER" id="PTHR11412:SF165">
    <property type="entry name" value="ALPHA-2-MACROGLOBULIN"/>
    <property type="match status" value="1"/>
</dbReference>
<feature type="signal peptide" evidence="11">
    <location>
        <begin position="1"/>
        <end position="20"/>
    </location>
</feature>
<dbReference type="InterPro" id="IPR041813">
    <property type="entry name" value="A2M_TED"/>
</dbReference>
<dbReference type="GO" id="GO:0004867">
    <property type="term" value="F:serine-type endopeptidase inhibitor activity"/>
    <property type="evidence" value="ECO:0007669"/>
    <property type="project" value="UniProtKB-KW"/>
</dbReference>
<dbReference type="SUPFAM" id="SSF81296">
    <property type="entry name" value="E set domains"/>
    <property type="match status" value="1"/>
</dbReference>
<dbReference type="Pfam" id="PF07678">
    <property type="entry name" value="TED_complement"/>
    <property type="match status" value="1"/>
</dbReference>
<evidence type="ECO:0000259" key="13">
    <source>
        <dbReference type="SMART" id="SM01360"/>
    </source>
</evidence>
<evidence type="ECO:0000256" key="3">
    <source>
        <dbReference type="ARBA" id="ARBA00022525"/>
    </source>
</evidence>
<gene>
    <name evidence="15" type="ORF">GDO54_004297</name>
</gene>
<dbReference type="InterPro" id="IPR050473">
    <property type="entry name" value="A2M/Complement_sys"/>
</dbReference>
<evidence type="ECO:0000259" key="14">
    <source>
        <dbReference type="SMART" id="SM01361"/>
    </source>
</evidence>
<dbReference type="InterPro" id="IPR011625">
    <property type="entry name" value="A2M_N_BRD"/>
</dbReference>
<evidence type="ECO:0000256" key="7">
    <source>
        <dbReference type="ARBA" id="ARBA00022966"/>
    </source>
</evidence>
<dbReference type="FunFam" id="2.60.40.1930:FF:000001">
    <property type="entry name" value="CD109 isoform 3"/>
    <property type="match status" value="1"/>
</dbReference>
<feature type="domain" description="Alpha-2-macroglobulin" evidence="13">
    <location>
        <begin position="743"/>
        <end position="833"/>
    </location>
</feature>
<dbReference type="InterPro" id="IPR001599">
    <property type="entry name" value="Macroglobln_a2"/>
</dbReference>
<evidence type="ECO:0000256" key="10">
    <source>
        <dbReference type="ARBA" id="ARBA00038769"/>
    </source>
</evidence>
<name>A0AAV2ZR37_PYXAD</name>
<dbReference type="Gene3D" id="2.60.40.1940">
    <property type="match status" value="1"/>
</dbReference>
<dbReference type="InterPro" id="IPR041555">
    <property type="entry name" value="MG3"/>
</dbReference>
<evidence type="ECO:0000256" key="8">
    <source>
        <dbReference type="ARBA" id="ARBA00023157"/>
    </source>
</evidence>
<dbReference type="Pfam" id="PF17789">
    <property type="entry name" value="MG4"/>
    <property type="match status" value="1"/>
</dbReference>
<evidence type="ECO:0000256" key="4">
    <source>
        <dbReference type="ARBA" id="ARBA00022690"/>
    </source>
</evidence>
<dbReference type="InterPro" id="IPR008930">
    <property type="entry name" value="Terpenoid_cyclase/PrenylTrfase"/>
</dbReference>
<comment type="subcellular location">
    <subcellularLocation>
        <location evidence="1">Secreted</location>
    </subcellularLocation>
</comment>
<dbReference type="Proteomes" id="UP001181693">
    <property type="component" value="Unassembled WGS sequence"/>
</dbReference>
<dbReference type="SMART" id="SM01359">
    <property type="entry name" value="A2M_N_2"/>
    <property type="match status" value="1"/>
</dbReference>
<feature type="domain" description="Alpha-macroglobulin receptor-binding" evidence="14">
    <location>
        <begin position="1370"/>
        <end position="1457"/>
    </location>
</feature>
<evidence type="ECO:0008006" key="17">
    <source>
        <dbReference type="Google" id="ProtNLM"/>
    </source>
</evidence>
<keyword evidence="9" id="KW-0325">Glycoprotein</keyword>
<dbReference type="PROSITE" id="PS00477">
    <property type="entry name" value="ALPHA_2_MACROGLOBULIN"/>
    <property type="match status" value="1"/>
</dbReference>
<comment type="similarity">
    <text evidence="2">Belongs to the protease inhibitor I39 (alpha-2-macroglobulin) family.</text>
</comment>
<dbReference type="InterPro" id="IPR011626">
    <property type="entry name" value="Alpha-macroglobulin_TED"/>
</dbReference>
<evidence type="ECO:0000259" key="12">
    <source>
        <dbReference type="SMART" id="SM01359"/>
    </source>
</evidence>
<sequence>MWSSMLGLCLLLAVFHGGEPSNSEPQYMLLVPSVLSSGKEQTFCLQLSHLNESVHVTVALEAQQNVTLLEKQVTEPENDVCFTFQTPEVEAPQMAYITLDAVGDTLHFKSKRSVLIRSLYNLAFLQTDKPIYKPGQKVQFRVVTMDETFHTTNEKFPVIYIEDPSRNRIFQWVNVVTNRGIAQESFLLTSEPRLGTYKMVAQREKGSQIEHSFTVEEYVLPKYEVQVKMPKVITILDEEISVSVCGKYTYGKPVVGRIHVQVCRAFSYSYTSCPDEAQNQVCEELSNETDNNGCFSEVVKTKVFQLRRSGYENKLTVTAKITEEGTGVEMTGEASSEIKNTITKVSFRQLDSRFKRGIPLYGQVFLEDAAGNPIANDTVTLFVGSDGTNYTYTTGPDGTADFAINTTQFYQHSLTLKVTHKSKDRHCYSQSSVFPVYEADSQTVNHFYSRSKSYLKIQPIFHTLKCGQHESLTVHFTLTPEGIGDMNHAVFHHLIMSKGKIIDSGNHKVELNAKQESHGQFTFKLPANVNTAPLAKVLVYLVLDSNEVIADSVNFKLEKCFGNTVKISFSDSEVLPGANTNLVLSSLPNSLCALRAVDLSVLLLKPEAELSANTVYDLLQVTDLSGYNHDGFFLEEPREDPCLQVEPIFLNGVYYNPSVPTWDADTYKILKDLGLKVATNTIIRIPVLCENMLYDSTARIVGYGYAHPQIAAMAMESMAAPRPLLRLREQEIVETVRKFFPETWIWDLVAIDNAGESTMKLTVPDTITTWKVGMFCTSEEAGFGLAEPVSLVTFQPFFLELTLPYSAVRGEKFTLKASVFNYMAQTIRVVITLEKSDKYTSKSINTEDEGHCIQANGRVTVEYEVDLQSLGEVNFTVSAQTLPGGGLCGNEIVNPTQGRKDTITKHIIVEPEGIEKEESHAAMICGKGGEIIEAISLKLPSKIVEGSQRAYFSVIGDIMGTAMQNLGNLLKMPSGCGEQNIALFTPNIFILEYLNNTGQLTQELKSKALSYLSTGYQKQLIYKHHDGSYSAFGPRYGNGNTWLTAFVLRSFSKAQSYIYIDPRQISDTMTWLLQKQKDNGCFLNVGQLFNNALKGGVNNEIALSSYIAITLLEIKLPVTHLVVNGALLCLERAANSEVDIYTKALMAYAFTLAGKDDIRSRLLHELDEKAIKQDGTIHWHQPASSEDSAVIGSRYHKVPSLEVETAAYVLLAMLSKPQVNSEDMTQASKVVSWIIKQQNPTGGFSSTQDTVVALQAIATYGYLAHKHDGPREVTITTGEAPIAKLHVEDSNRLLLQQVSLPDIPADYKVSINGPGCVFIQGTLKYNIPPPEGEAPFTITVTTVPESCTPRSFKSFGISVNVSYIGNRENSNMAIVEIKLPSGYIPVKSSVRQLSNKKMIQKTESHPNKVVVYFEKLTLDIETFVFFIEHDIPVSNLQPATAKIYDYYEPGDFAVTKYSAPCSSKGDIRYA</sequence>
<evidence type="ECO:0000313" key="16">
    <source>
        <dbReference type="Proteomes" id="UP001181693"/>
    </source>
</evidence>
<accession>A0AAV2ZR37</accession>
<dbReference type="Gene3D" id="1.50.10.20">
    <property type="match status" value="1"/>
</dbReference>
<dbReference type="InterPro" id="IPR036595">
    <property type="entry name" value="A-macroglobulin_rcpt-bd_sf"/>
</dbReference>
<dbReference type="SMART" id="SM01361">
    <property type="entry name" value="A2M_recep"/>
    <property type="match status" value="1"/>
</dbReference>
<dbReference type="Gene3D" id="2.60.40.10">
    <property type="entry name" value="Immunoglobulins"/>
    <property type="match status" value="2"/>
</dbReference>
<keyword evidence="7" id="KW-0882">Thioester bond</keyword>
<dbReference type="Pfam" id="PF07677">
    <property type="entry name" value="A2M_recep"/>
    <property type="match status" value="1"/>
</dbReference>
<dbReference type="SUPFAM" id="SSF49410">
    <property type="entry name" value="Alpha-macroglobulin receptor domain"/>
    <property type="match status" value="1"/>
</dbReference>
<evidence type="ECO:0000256" key="5">
    <source>
        <dbReference type="ARBA" id="ARBA00022729"/>
    </source>
</evidence>
<dbReference type="InterPro" id="IPR047565">
    <property type="entry name" value="Alpha-macroglob_thiol-ester_cl"/>
</dbReference>
<feature type="domain" description="Alpha-2-macroglobulin bait region" evidence="12">
    <location>
        <begin position="455"/>
        <end position="604"/>
    </location>
</feature>
<dbReference type="InterPro" id="IPR014756">
    <property type="entry name" value="Ig_E-set"/>
</dbReference>
<dbReference type="CDD" id="cd02897">
    <property type="entry name" value="A2M_2"/>
    <property type="match status" value="1"/>
</dbReference>
<dbReference type="Pfam" id="PF07703">
    <property type="entry name" value="A2M_BRD"/>
    <property type="match status" value="1"/>
</dbReference>
<keyword evidence="5 11" id="KW-0732">Signal</keyword>
<dbReference type="FunFam" id="1.50.10.20:FF:000001">
    <property type="entry name" value="CD109 isoform 1"/>
    <property type="match status" value="1"/>
</dbReference>
<dbReference type="InterPro" id="IPR009048">
    <property type="entry name" value="A-macroglobulin_rcpt-bd"/>
</dbReference>
<protein>
    <recommendedName>
        <fullName evidence="17">Alpha-2-macroglobulin</fullName>
    </recommendedName>
</protein>
<dbReference type="Gene3D" id="2.60.40.690">
    <property type="entry name" value="Alpha-macroglobulin, receptor-binding domain"/>
    <property type="match status" value="1"/>
</dbReference>
<evidence type="ECO:0000313" key="15">
    <source>
        <dbReference type="EMBL" id="DBA15035.1"/>
    </source>
</evidence>
<dbReference type="InterPro" id="IPR040839">
    <property type="entry name" value="MG4"/>
</dbReference>
<evidence type="ECO:0000256" key="1">
    <source>
        <dbReference type="ARBA" id="ARBA00004613"/>
    </source>
</evidence>
<keyword evidence="8" id="KW-1015">Disulfide bond</keyword>
<keyword evidence="4" id="KW-0646">Protease inhibitor</keyword>
<dbReference type="InterPro" id="IPR002890">
    <property type="entry name" value="MG2"/>
</dbReference>
<reference evidence="15" key="1">
    <citation type="thesis" date="2020" institute="ProQuest LLC" country="789 East Eisenhower Parkway, Ann Arbor, MI, USA">
        <title>Comparative Genomics and Chromosome Evolution.</title>
        <authorList>
            <person name="Mudd A.B."/>
        </authorList>
    </citation>
    <scope>NUCLEOTIDE SEQUENCE</scope>
    <source>
        <strain evidence="15">1538</strain>
        <tissue evidence="15">Blood</tissue>
    </source>
</reference>
<dbReference type="GO" id="GO:0005615">
    <property type="term" value="C:extracellular space"/>
    <property type="evidence" value="ECO:0007669"/>
    <property type="project" value="InterPro"/>
</dbReference>
<dbReference type="Pfam" id="PF00207">
    <property type="entry name" value="A2M"/>
    <property type="match status" value="1"/>
</dbReference>
<dbReference type="Pfam" id="PF01835">
    <property type="entry name" value="MG2"/>
    <property type="match status" value="1"/>
</dbReference>
<comment type="subunit">
    <text evidence="10">Homotetramer; disulfide-linked.</text>
</comment>
<dbReference type="Gene3D" id="2.60.120.1540">
    <property type="match status" value="1"/>
</dbReference>
<evidence type="ECO:0000256" key="2">
    <source>
        <dbReference type="ARBA" id="ARBA00010952"/>
    </source>
</evidence>
<dbReference type="SMART" id="SM01360">
    <property type="entry name" value="A2M"/>
    <property type="match status" value="1"/>
</dbReference>
<dbReference type="SUPFAM" id="SSF48239">
    <property type="entry name" value="Terpenoid cyclases/Protein prenyltransferases"/>
    <property type="match status" value="1"/>
</dbReference>
<organism evidence="15 16">
    <name type="scientific">Pyxicephalus adspersus</name>
    <name type="common">African bullfrog</name>
    <dbReference type="NCBI Taxonomy" id="30357"/>
    <lineage>
        <taxon>Eukaryota</taxon>
        <taxon>Metazoa</taxon>
        <taxon>Chordata</taxon>
        <taxon>Craniata</taxon>
        <taxon>Vertebrata</taxon>
        <taxon>Euteleostomi</taxon>
        <taxon>Amphibia</taxon>
        <taxon>Batrachia</taxon>
        <taxon>Anura</taxon>
        <taxon>Neobatrachia</taxon>
        <taxon>Ranoidea</taxon>
        <taxon>Pyxicephalidae</taxon>
        <taxon>Pyxicephalinae</taxon>
        <taxon>Pyxicephalus</taxon>
    </lineage>
</organism>
<dbReference type="Gene3D" id="2.60.40.1930">
    <property type="match status" value="2"/>
</dbReference>
<dbReference type="EMBL" id="DYDO01000012">
    <property type="protein sequence ID" value="DBA15035.1"/>
    <property type="molecule type" value="Genomic_DNA"/>
</dbReference>
<dbReference type="Pfam" id="PF17791">
    <property type="entry name" value="MG3"/>
    <property type="match status" value="1"/>
</dbReference>
<evidence type="ECO:0000256" key="6">
    <source>
        <dbReference type="ARBA" id="ARBA00022900"/>
    </source>
</evidence>